<feature type="region of interest" description="Disordered" evidence="1">
    <location>
        <begin position="348"/>
        <end position="375"/>
    </location>
</feature>
<proteinExistence type="predicted"/>
<feature type="region of interest" description="Disordered" evidence="1">
    <location>
        <begin position="110"/>
        <end position="131"/>
    </location>
</feature>
<dbReference type="AlphaFoldDB" id="A0A7S1MKC3"/>
<evidence type="ECO:0000313" key="2">
    <source>
        <dbReference type="EMBL" id="CAD9134054.1"/>
    </source>
</evidence>
<protein>
    <submittedName>
        <fullName evidence="2">Uncharacterized protein</fullName>
    </submittedName>
</protein>
<feature type="compositionally biased region" description="Basic and acidic residues" evidence="1">
    <location>
        <begin position="363"/>
        <end position="375"/>
    </location>
</feature>
<feature type="compositionally biased region" description="Low complexity" evidence="1">
    <location>
        <begin position="21"/>
        <end position="36"/>
    </location>
</feature>
<accession>A0A7S1MKC3</accession>
<sequence>MVLRSTCLRLGRAKGGQTAWSPNRGPSVGPSGSSNNVLTSSELLKIGYRPLPREHTVEYEEDFGSNVAIFRSYVGKGVEEEAPARMHGICRSATELRHMRRDLAAKANAAQNAAARREAGQPEFVTSTDDNAPVGTLTSARFLFTEKRLRYLERFQRHFGDSPRLRALAEAGAVLYGADGDEGEVARSRDAWLHEFLQLDAASLQRDAELATEAEAAWEDGARVSKDPHRLLHDGDDDAEGGAWDEHVVRLPGETADFSAVYANFAAYCAGKTRAATPGVVRDTVAARAVASQKATWREILDALALEDFHRLQGADVMAAAAELSDRLATVRLFDAKLGEIVKEQAGAVRAGEGVQEAVSRANPDRRSREPDTAG</sequence>
<feature type="region of interest" description="Disordered" evidence="1">
    <location>
        <begin position="14"/>
        <end position="36"/>
    </location>
</feature>
<gene>
    <name evidence="2" type="ORF">NDES1114_LOCUS24066</name>
</gene>
<organism evidence="2">
    <name type="scientific">Neobodo designis</name>
    <name type="common">Flagellated protozoan</name>
    <name type="synonym">Bodo designis</name>
    <dbReference type="NCBI Taxonomy" id="312471"/>
    <lineage>
        <taxon>Eukaryota</taxon>
        <taxon>Discoba</taxon>
        <taxon>Euglenozoa</taxon>
        <taxon>Kinetoplastea</taxon>
        <taxon>Metakinetoplastina</taxon>
        <taxon>Neobodonida</taxon>
        <taxon>Neobodo</taxon>
    </lineage>
</organism>
<name>A0A7S1MKC3_NEODS</name>
<dbReference type="EMBL" id="HBGF01035893">
    <property type="protein sequence ID" value="CAD9134054.1"/>
    <property type="molecule type" value="Transcribed_RNA"/>
</dbReference>
<evidence type="ECO:0000256" key="1">
    <source>
        <dbReference type="SAM" id="MobiDB-lite"/>
    </source>
</evidence>
<reference evidence="2" key="1">
    <citation type="submission" date="2021-01" db="EMBL/GenBank/DDBJ databases">
        <authorList>
            <person name="Corre E."/>
            <person name="Pelletier E."/>
            <person name="Niang G."/>
            <person name="Scheremetjew M."/>
            <person name="Finn R."/>
            <person name="Kale V."/>
            <person name="Holt S."/>
            <person name="Cochrane G."/>
            <person name="Meng A."/>
            <person name="Brown T."/>
            <person name="Cohen L."/>
        </authorList>
    </citation>
    <scope>NUCLEOTIDE SEQUENCE</scope>
    <source>
        <strain evidence="2">CCAP 1951/1</strain>
    </source>
</reference>